<keyword evidence="4" id="KW-0067">ATP-binding</keyword>
<keyword evidence="2" id="KW-0547">Nucleotide-binding</keyword>
<evidence type="ECO:0000313" key="6">
    <source>
        <dbReference type="EMBL" id="CAI2167640.1"/>
    </source>
</evidence>
<dbReference type="PANTHER" id="PTHR44329">
    <property type="entry name" value="SERINE/THREONINE-PROTEIN KINASE TNNI3K-RELATED"/>
    <property type="match status" value="1"/>
</dbReference>
<dbReference type="SUPFAM" id="SSF56112">
    <property type="entry name" value="Protein kinase-like (PK-like)"/>
    <property type="match status" value="2"/>
</dbReference>
<evidence type="ECO:0000256" key="1">
    <source>
        <dbReference type="ARBA" id="ARBA00022679"/>
    </source>
</evidence>
<evidence type="ECO:0000313" key="7">
    <source>
        <dbReference type="Proteomes" id="UP001153678"/>
    </source>
</evidence>
<evidence type="ECO:0000256" key="4">
    <source>
        <dbReference type="ARBA" id="ARBA00022840"/>
    </source>
</evidence>
<evidence type="ECO:0000259" key="5">
    <source>
        <dbReference type="PROSITE" id="PS50011"/>
    </source>
</evidence>
<keyword evidence="1" id="KW-0808">Transferase</keyword>
<sequence>MSSKELLSHEFIRQTYETSDKYFEWCYGITQDPVYKDYMLVMDYAREGNLYDHIKDKTMINLDWIKVIEDCFELAKMLNGLHNRNLVHGNLHGGNVLATIEGFAVTDMGLGHPADKVPFAKIYGVLPFVSPEVICGGRYTMAADIYSFGIIMWMLASMQLPYADRAHDLELAKHIINGLRPTIDIFIPDLFLSLMKRCWSDNVKNRPTSNELLKLLSEWRYALNNFDYTDDDFQEHLIISQIEEVDDVYMDTNIVREHNIHEKAVFTSQLIDFCSLRQHHQQNESPIDNLLKSHLNIIPYEQFDEVKLISHGGYSSMYSAIWTKKIKVSLKMFRDFPDVNYEFLSSLNSCLNLRHYERGPQYYGITRDPITHNFMIVMQYFERGDLYNQTFLDWREKILSLLKISLKLKEIHDLGLVHKNLHGGNLFPIDYDEYEWIITDTGITKSTYYHLYGVLPYMAPEVLQYNKYTHSSDIYSLSMIMYIVLTGFKPFHTKSHDIKLATKVIVQHRRPKFYFPENYIPNDYLKLLKQCWSHSPSLRPDINQIINLLEDWLTQLDHRSSTRITQQFSKCETSGRTNPADIYYCEDDSYCSRDFTGWKNKLYFL</sequence>
<dbReference type="InterPro" id="IPR051681">
    <property type="entry name" value="Ser/Thr_Kinases-Pseudokinases"/>
</dbReference>
<dbReference type="OrthoDB" id="2413561at2759"/>
<proteinExistence type="predicted"/>
<dbReference type="InterPro" id="IPR000719">
    <property type="entry name" value="Prot_kinase_dom"/>
</dbReference>
<keyword evidence="3" id="KW-0418">Kinase</keyword>
<organism evidence="6 7">
    <name type="scientific">Funneliformis geosporum</name>
    <dbReference type="NCBI Taxonomy" id="1117311"/>
    <lineage>
        <taxon>Eukaryota</taxon>
        <taxon>Fungi</taxon>
        <taxon>Fungi incertae sedis</taxon>
        <taxon>Mucoromycota</taxon>
        <taxon>Glomeromycotina</taxon>
        <taxon>Glomeromycetes</taxon>
        <taxon>Glomerales</taxon>
        <taxon>Glomeraceae</taxon>
        <taxon>Funneliformis</taxon>
    </lineage>
</organism>
<protein>
    <submittedName>
        <fullName evidence="6">9066_t:CDS:1</fullName>
    </submittedName>
</protein>
<feature type="domain" description="Protein kinase" evidence="5">
    <location>
        <begin position="1"/>
        <end position="220"/>
    </location>
</feature>
<dbReference type="InterPro" id="IPR001245">
    <property type="entry name" value="Ser-Thr/Tyr_kinase_cat_dom"/>
</dbReference>
<comment type="caution">
    <text evidence="6">The sequence shown here is derived from an EMBL/GenBank/DDBJ whole genome shotgun (WGS) entry which is preliminary data.</text>
</comment>
<feature type="domain" description="Protein kinase" evidence="5">
    <location>
        <begin position="303"/>
        <end position="553"/>
    </location>
</feature>
<gene>
    <name evidence="6" type="ORF">FWILDA_LOCUS3177</name>
</gene>
<dbReference type="EMBL" id="CAMKVN010000411">
    <property type="protein sequence ID" value="CAI2167640.1"/>
    <property type="molecule type" value="Genomic_DNA"/>
</dbReference>
<dbReference type="PROSITE" id="PS50011">
    <property type="entry name" value="PROTEIN_KINASE_DOM"/>
    <property type="match status" value="2"/>
</dbReference>
<dbReference type="GO" id="GO:0004674">
    <property type="term" value="F:protein serine/threonine kinase activity"/>
    <property type="evidence" value="ECO:0007669"/>
    <property type="project" value="TreeGrafter"/>
</dbReference>
<name>A0A9W4SGI6_9GLOM</name>
<dbReference type="Pfam" id="PF07714">
    <property type="entry name" value="PK_Tyr_Ser-Thr"/>
    <property type="match status" value="2"/>
</dbReference>
<dbReference type="Proteomes" id="UP001153678">
    <property type="component" value="Unassembled WGS sequence"/>
</dbReference>
<accession>A0A9W4SGI6</accession>
<dbReference type="PANTHER" id="PTHR44329:SF288">
    <property type="entry name" value="MITOGEN-ACTIVATED PROTEIN KINASE KINASE KINASE 20"/>
    <property type="match status" value="1"/>
</dbReference>
<evidence type="ECO:0000256" key="3">
    <source>
        <dbReference type="ARBA" id="ARBA00022777"/>
    </source>
</evidence>
<keyword evidence="7" id="KW-1185">Reference proteome</keyword>
<dbReference type="GO" id="GO:0005524">
    <property type="term" value="F:ATP binding"/>
    <property type="evidence" value="ECO:0007669"/>
    <property type="project" value="UniProtKB-KW"/>
</dbReference>
<dbReference type="AlphaFoldDB" id="A0A9W4SGI6"/>
<dbReference type="InterPro" id="IPR011009">
    <property type="entry name" value="Kinase-like_dom_sf"/>
</dbReference>
<reference evidence="6" key="1">
    <citation type="submission" date="2022-08" db="EMBL/GenBank/DDBJ databases">
        <authorList>
            <person name="Kallberg Y."/>
            <person name="Tangrot J."/>
            <person name="Rosling A."/>
        </authorList>
    </citation>
    <scope>NUCLEOTIDE SEQUENCE</scope>
    <source>
        <strain evidence="6">Wild A</strain>
    </source>
</reference>
<evidence type="ECO:0000256" key="2">
    <source>
        <dbReference type="ARBA" id="ARBA00022741"/>
    </source>
</evidence>
<dbReference type="Gene3D" id="1.10.510.10">
    <property type="entry name" value="Transferase(Phosphotransferase) domain 1"/>
    <property type="match status" value="2"/>
</dbReference>